<keyword evidence="3" id="KW-0479">Metal-binding</keyword>
<keyword evidence="4" id="KW-0378">Hydrolase</keyword>
<dbReference type="InterPro" id="IPR036005">
    <property type="entry name" value="Creatinase/aminopeptidase-like"/>
</dbReference>
<dbReference type="InterPro" id="IPR000587">
    <property type="entry name" value="Creatinase_N"/>
</dbReference>
<proteinExistence type="inferred from homology"/>
<name>A0ABW2RI32_9BACL</name>
<evidence type="ECO:0000256" key="2">
    <source>
        <dbReference type="ARBA" id="ARBA00008766"/>
    </source>
</evidence>
<evidence type="ECO:0000313" key="8">
    <source>
        <dbReference type="EMBL" id="MFC7440674.1"/>
    </source>
</evidence>
<evidence type="ECO:0000256" key="1">
    <source>
        <dbReference type="ARBA" id="ARBA00001936"/>
    </source>
</evidence>
<reference evidence="9" key="1">
    <citation type="journal article" date="2019" name="Int. J. Syst. Evol. Microbiol.">
        <title>The Global Catalogue of Microorganisms (GCM) 10K type strain sequencing project: providing services to taxonomists for standard genome sequencing and annotation.</title>
        <authorList>
            <consortium name="The Broad Institute Genomics Platform"/>
            <consortium name="The Broad Institute Genome Sequencing Center for Infectious Disease"/>
            <person name="Wu L."/>
            <person name="Ma J."/>
        </authorList>
    </citation>
    <scope>NUCLEOTIDE SEQUENCE [LARGE SCALE GENOMIC DNA]</scope>
    <source>
        <strain evidence="9">CGMCC 1.12942</strain>
    </source>
</reference>
<comment type="cofactor">
    <cofactor evidence="1">
        <name>Mn(2+)</name>
        <dbReference type="ChEBI" id="CHEBI:29035"/>
    </cofactor>
</comment>
<evidence type="ECO:0000256" key="4">
    <source>
        <dbReference type="ARBA" id="ARBA00022801"/>
    </source>
</evidence>
<sequence length="366" mass="40668">MERKWENISLWLKQEGMDMAFVHSTPSVFYLTRFLCHPHERLMGVFLFPEADPFLVCPNMEQARARKAGWTGQLIGYDDAQDPWVMIGEALRKRGIGRDATIAIEKESLSYARVEALTQLVPGATFTSVDARINQLRLVKSADELNILREAALIADEAVQVGLDALAIGCTEMEIVAQIELAMKKRGIREMSFPTTVLFGDNSALPHGTPGGRPLQKGDFVLFDLGVVLDGYCSDITRTFAYQEASEEQRAIYDAVLTAQVAAVEACRPGLRMGDLDLIARNLIKERGYGEYFTHRLGHGLGIDVHEYPSIHERNDDPLQTGMVFTIEPGVYVPGVGGVRIEDDVVITADGAEVLTRFPKEFQIIH</sequence>
<dbReference type="PROSITE" id="PS00491">
    <property type="entry name" value="PROLINE_PEPTIDASE"/>
    <property type="match status" value="1"/>
</dbReference>
<dbReference type="EMBL" id="JBHTBW010000015">
    <property type="protein sequence ID" value="MFC7440674.1"/>
    <property type="molecule type" value="Genomic_DNA"/>
</dbReference>
<feature type="domain" description="Peptidase M24" evidence="6">
    <location>
        <begin position="147"/>
        <end position="349"/>
    </location>
</feature>
<dbReference type="InterPro" id="IPR001714">
    <property type="entry name" value="Pept_M24_MAP"/>
</dbReference>
<dbReference type="RefSeq" id="WP_379863951.1">
    <property type="nucleotide sequence ID" value="NZ_JBHTBW010000015.1"/>
</dbReference>
<accession>A0ABW2RI32</accession>
<dbReference type="Proteomes" id="UP001596500">
    <property type="component" value="Unassembled WGS sequence"/>
</dbReference>
<dbReference type="InterPro" id="IPR001131">
    <property type="entry name" value="Peptidase_M24B_aminopep-P_CS"/>
</dbReference>
<dbReference type="Gene3D" id="3.40.350.10">
    <property type="entry name" value="Creatinase/prolidase N-terminal domain"/>
    <property type="match status" value="1"/>
</dbReference>
<evidence type="ECO:0000313" key="9">
    <source>
        <dbReference type="Proteomes" id="UP001596500"/>
    </source>
</evidence>
<organism evidence="8 9">
    <name type="scientific">Laceyella putida</name>
    <dbReference type="NCBI Taxonomy" id="110101"/>
    <lineage>
        <taxon>Bacteria</taxon>
        <taxon>Bacillati</taxon>
        <taxon>Bacillota</taxon>
        <taxon>Bacilli</taxon>
        <taxon>Bacillales</taxon>
        <taxon>Thermoactinomycetaceae</taxon>
        <taxon>Laceyella</taxon>
    </lineage>
</organism>
<keyword evidence="5" id="KW-0464">Manganese</keyword>
<dbReference type="InterPro" id="IPR000994">
    <property type="entry name" value="Pept_M24"/>
</dbReference>
<dbReference type="PANTHER" id="PTHR46112">
    <property type="entry name" value="AMINOPEPTIDASE"/>
    <property type="match status" value="1"/>
</dbReference>
<dbReference type="PRINTS" id="PR00599">
    <property type="entry name" value="MAPEPTIDASE"/>
</dbReference>
<dbReference type="Pfam" id="PF00557">
    <property type="entry name" value="Peptidase_M24"/>
    <property type="match status" value="1"/>
</dbReference>
<evidence type="ECO:0000256" key="3">
    <source>
        <dbReference type="ARBA" id="ARBA00022723"/>
    </source>
</evidence>
<dbReference type="SUPFAM" id="SSF55920">
    <property type="entry name" value="Creatinase/aminopeptidase"/>
    <property type="match status" value="1"/>
</dbReference>
<dbReference type="PANTHER" id="PTHR46112:SF10">
    <property type="entry name" value="DIPEPTIDASE YKVY-RELATED"/>
    <property type="match status" value="1"/>
</dbReference>
<dbReference type="CDD" id="cd01092">
    <property type="entry name" value="APP-like"/>
    <property type="match status" value="1"/>
</dbReference>
<dbReference type="InterPro" id="IPR029149">
    <property type="entry name" value="Creatin/AminoP/Spt16_N"/>
</dbReference>
<comment type="caution">
    <text evidence="8">The sequence shown here is derived from an EMBL/GenBank/DDBJ whole genome shotgun (WGS) entry which is preliminary data.</text>
</comment>
<dbReference type="Gene3D" id="3.90.230.10">
    <property type="entry name" value="Creatinase/methionine aminopeptidase superfamily"/>
    <property type="match status" value="1"/>
</dbReference>
<dbReference type="Pfam" id="PF01321">
    <property type="entry name" value="Creatinase_N"/>
    <property type="match status" value="1"/>
</dbReference>
<evidence type="ECO:0000259" key="6">
    <source>
        <dbReference type="Pfam" id="PF00557"/>
    </source>
</evidence>
<keyword evidence="9" id="KW-1185">Reference proteome</keyword>
<dbReference type="InterPro" id="IPR050659">
    <property type="entry name" value="Peptidase_M24B"/>
</dbReference>
<feature type="domain" description="Creatinase N-terminal" evidence="7">
    <location>
        <begin position="6"/>
        <end position="139"/>
    </location>
</feature>
<comment type="similarity">
    <text evidence="2">Belongs to the peptidase M24B family.</text>
</comment>
<evidence type="ECO:0000256" key="5">
    <source>
        <dbReference type="ARBA" id="ARBA00023211"/>
    </source>
</evidence>
<evidence type="ECO:0000259" key="7">
    <source>
        <dbReference type="Pfam" id="PF01321"/>
    </source>
</evidence>
<protein>
    <submittedName>
        <fullName evidence="8">M24 family metallopeptidase</fullName>
    </submittedName>
</protein>
<dbReference type="SUPFAM" id="SSF53092">
    <property type="entry name" value="Creatinase/prolidase N-terminal domain"/>
    <property type="match status" value="1"/>
</dbReference>
<gene>
    <name evidence="8" type="ORF">ACFQNG_05875</name>
</gene>